<gene>
    <name evidence="2" type="ORF">DPN68_11700</name>
</gene>
<organism evidence="2 3">
    <name type="scientific">Flavobacterium tibetense</name>
    <dbReference type="NCBI Taxonomy" id="2233533"/>
    <lineage>
        <taxon>Bacteria</taxon>
        <taxon>Pseudomonadati</taxon>
        <taxon>Bacteroidota</taxon>
        <taxon>Flavobacteriia</taxon>
        <taxon>Flavobacteriales</taxon>
        <taxon>Flavobacteriaceae</taxon>
        <taxon>Flavobacterium</taxon>
    </lineage>
</organism>
<reference evidence="2 3" key="1">
    <citation type="submission" date="2018-06" db="EMBL/GenBank/DDBJ databases">
        <title>Flavobacterium tibetense sp. nov., isolated from a wetland YonghuCo on Tibetan Plateau.</title>
        <authorList>
            <person name="Xing P."/>
            <person name="Phurbu D."/>
            <person name="Lu H."/>
        </authorList>
    </citation>
    <scope>NUCLEOTIDE SEQUENCE [LARGE SCALE GENOMIC DNA]</scope>
    <source>
        <strain evidence="2 3">YH5</strain>
    </source>
</reference>
<keyword evidence="1" id="KW-0472">Membrane</keyword>
<comment type="caution">
    <text evidence="2">The sequence shown here is derived from an EMBL/GenBank/DDBJ whole genome shotgun (WGS) entry which is preliminary data.</text>
</comment>
<proteinExistence type="predicted"/>
<feature type="transmembrane region" description="Helical" evidence="1">
    <location>
        <begin position="38"/>
        <end position="58"/>
    </location>
</feature>
<evidence type="ECO:0000313" key="3">
    <source>
        <dbReference type="Proteomes" id="UP000253319"/>
    </source>
</evidence>
<dbReference type="AlphaFoldDB" id="A0A365NZ76"/>
<dbReference type="Proteomes" id="UP000253319">
    <property type="component" value="Unassembled WGS sequence"/>
</dbReference>
<accession>A0A365NZ76</accession>
<protein>
    <submittedName>
        <fullName evidence="2">Uncharacterized protein</fullName>
    </submittedName>
</protein>
<evidence type="ECO:0000256" key="1">
    <source>
        <dbReference type="SAM" id="Phobius"/>
    </source>
</evidence>
<dbReference type="RefSeq" id="WP_113989831.1">
    <property type="nucleotide sequence ID" value="NZ_QLST01000017.1"/>
</dbReference>
<sequence length="60" mass="6797">MEENTESKEQSNKPGVWTILIGLFLIIRGAMRMADKEMEIFGILMIVVGVGSIVYYFAKK</sequence>
<feature type="transmembrane region" description="Helical" evidence="1">
    <location>
        <begin position="15"/>
        <end position="31"/>
    </location>
</feature>
<keyword evidence="3" id="KW-1185">Reference proteome</keyword>
<keyword evidence="1" id="KW-1133">Transmembrane helix</keyword>
<evidence type="ECO:0000313" key="2">
    <source>
        <dbReference type="EMBL" id="RBA27537.1"/>
    </source>
</evidence>
<keyword evidence="1" id="KW-0812">Transmembrane</keyword>
<dbReference type="EMBL" id="QLST01000017">
    <property type="protein sequence ID" value="RBA27537.1"/>
    <property type="molecule type" value="Genomic_DNA"/>
</dbReference>
<name>A0A365NZ76_9FLAO</name>